<comment type="catalytic activity">
    <reaction evidence="14">
        <text>L-seryl-[protein] + ATP = O-phospho-L-seryl-[protein] + ADP + H(+)</text>
        <dbReference type="Rhea" id="RHEA:17989"/>
        <dbReference type="Rhea" id="RHEA-COMP:9863"/>
        <dbReference type="Rhea" id="RHEA-COMP:11604"/>
        <dbReference type="ChEBI" id="CHEBI:15378"/>
        <dbReference type="ChEBI" id="CHEBI:29999"/>
        <dbReference type="ChEBI" id="CHEBI:30616"/>
        <dbReference type="ChEBI" id="CHEBI:83421"/>
        <dbReference type="ChEBI" id="CHEBI:456216"/>
        <dbReference type="EC" id="2.7.11.1"/>
    </reaction>
</comment>
<evidence type="ECO:0000313" key="19">
    <source>
        <dbReference type="Proteomes" id="UP000238479"/>
    </source>
</evidence>
<keyword evidence="9" id="KW-0067">ATP-binding</keyword>
<feature type="region of interest" description="Disordered" evidence="15">
    <location>
        <begin position="246"/>
        <end position="289"/>
    </location>
</feature>
<dbReference type="Pfam" id="PF07714">
    <property type="entry name" value="PK_Tyr_Ser-Thr"/>
    <property type="match status" value="1"/>
</dbReference>
<dbReference type="Gene3D" id="1.10.510.10">
    <property type="entry name" value="Transferase(Phosphotransferase) domain 1"/>
    <property type="match status" value="1"/>
</dbReference>
<dbReference type="InterPro" id="IPR008271">
    <property type="entry name" value="Ser/Thr_kinase_AS"/>
</dbReference>
<dbReference type="GO" id="GO:0004674">
    <property type="term" value="F:protein serine/threonine kinase activity"/>
    <property type="evidence" value="ECO:0007669"/>
    <property type="project" value="UniProtKB-KW"/>
</dbReference>
<dbReference type="GO" id="GO:0009881">
    <property type="term" value="F:photoreceptor activity"/>
    <property type="evidence" value="ECO:0007669"/>
    <property type="project" value="UniProtKB-KW"/>
</dbReference>
<evidence type="ECO:0000256" key="3">
    <source>
        <dbReference type="ARBA" id="ARBA00022527"/>
    </source>
</evidence>
<dbReference type="Gene3D" id="3.30.450.20">
    <property type="entry name" value="PAS domain"/>
    <property type="match status" value="1"/>
</dbReference>
<dbReference type="InterPro" id="IPR000014">
    <property type="entry name" value="PAS"/>
</dbReference>
<evidence type="ECO:0000256" key="5">
    <source>
        <dbReference type="ARBA" id="ARBA00022606"/>
    </source>
</evidence>
<accession>A0A2P6QZ33</accession>
<dbReference type="GO" id="GO:0005524">
    <property type="term" value="F:ATP binding"/>
    <property type="evidence" value="ECO:0007669"/>
    <property type="project" value="UniProtKB-KW"/>
</dbReference>
<evidence type="ECO:0000256" key="4">
    <source>
        <dbReference type="ARBA" id="ARBA00022543"/>
    </source>
</evidence>
<dbReference type="CDD" id="cd13999">
    <property type="entry name" value="STKc_MAP3K-like"/>
    <property type="match status" value="1"/>
</dbReference>
<dbReference type="Gramene" id="PRQ39447">
    <property type="protein sequence ID" value="PRQ39447"/>
    <property type="gene ID" value="RchiOBHm_Chr4g0425311"/>
</dbReference>
<dbReference type="InterPro" id="IPR001245">
    <property type="entry name" value="Ser-Thr/Tyr_kinase_cat_dom"/>
</dbReference>
<evidence type="ECO:0000256" key="10">
    <source>
        <dbReference type="ARBA" id="ARBA00022991"/>
    </source>
</evidence>
<comment type="catalytic activity">
    <reaction evidence="13">
        <text>L-threonyl-[protein] + ATP = O-phospho-L-threonyl-[protein] + ADP + H(+)</text>
        <dbReference type="Rhea" id="RHEA:46608"/>
        <dbReference type="Rhea" id="RHEA-COMP:11060"/>
        <dbReference type="Rhea" id="RHEA-COMP:11605"/>
        <dbReference type="ChEBI" id="CHEBI:15378"/>
        <dbReference type="ChEBI" id="CHEBI:30013"/>
        <dbReference type="ChEBI" id="CHEBI:30616"/>
        <dbReference type="ChEBI" id="CHEBI:61977"/>
        <dbReference type="ChEBI" id="CHEBI:456216"/>
        <dbReference type="EC" id="2.7.11.1"/>
    </reaction>
</comment>
<evidence type="ECO:0000256" key="15">
    <source>
        <dbReference type="SAM" id="MobiDB-lite"/>
    </source>
</evidence>
<dbReference type="PRINTS" id="PR00109">
    <property type="entry name" value="TYRKINASE"/>
</dbReference>
<dbReference type="PROSITE" id="PS50011">
    <property type="entry name" value="PROTEIN_KINASE_DOM"/>
    <property type="match status" value="1"/>
</dbReference>
<dbReference type="PANTHER" id="PTHR44329">
    <property type="entry name" value="SERINE/THREONINE-PROTEIN KINASE TNNI3K-RELATED"/>
    <property type="match status" value="1"/>
</dbReference>
<evidence type="ECO:0000256" key="1">
    <source>
        <dbReference type="ARBA" id="ARBA00004370"/>
    </source>
</evidence>
<dbReference type="EC" id="2.7.11.1" evidence="2"/>
<feature type="region of interest" description="Disordered" evidence="15">
    <location>
        <begin position="17"/>
        <end position="39"/>
    </location>
</feature>
<evidence type="ECO:0000256" key="8">
    <source>
        <dbReference type="ARBA" id="ARBA00022777"/>
    </source>
</evidence>
<dbReference type="InterPro" id="IPR035965">
    <property type="entry name" value="PAS-like_dom_sf"/>
</dbReference>
<keyword evidence="7" id="KW-0547">Nucleotide-binding</keyword>
<organism evidence="18 19">
    <name type="scientific">Rosa chinensis</name>
    <name type="common">China rose</name>
    <dbReference type="NCBI Taxonomy" id="74649"/>
    <lineage>
        <taxon>Eukaryota</taxon>
        <taxon>Viridiplantae</taxon>
        <taxon>Streptophyta</taxon>
        <taxon>Embryophyta</taxon>
        <taxon>Tracheophyta</taxon>
        <taxon>Spermatophyta</taxon>
        <taxon>Magnoliopsida</taxon>
        <taxon>eudicotyledons</taxon>
        <taxon>Gunneridae</taxon>
        <taxon>Pentapetalae</taxon>
        <taxon>rosids</taxon>
        <taxon>fabids</taxon>
        <taxon>Rosales</taxon>
        <taxon>Rosaceae</taxon>
        <taxon>Rosoideae</taxon>
        <taxon>Rosoideae incertae sedis</taxon>
        <taxon>Rosa</taxon>
    </lineage>
</organism>
<dbReference type="SMART" id="SM00220">
    <property type="entry name" value="S_TKc"/>
    <property type="match status" value="1"/>
</dbReference>
<dbReference type="FunFam" id="1.10.510.10:FF:000476">
    <property type="entry name" value="PAS domain-containing protein tyrosine kinase family protein"/>
    <property type="match status" value="1"/>
</dbReference>
<dbReference type="FunFam" id="3.30.200.20:FF:000329">
    <property type="entry name" value="PAS domain-containing protein tyrosine kinase"/>
    <property type="match status" value="1"/>
</dbReference>
<evidence type="ECO:0000256" key="7">
    <source>
        <dbReference type="ARBA" id="ARBA00022741"/>
    </source>
</evidence>
<name>A0A2P6QZ33_ROSCH</name>
<comment type="caution">
    <text evidence="18">The sequence shown here is derived from an EMBL/GenBank/DDBJ whole genome shotgun (WGS) entry which is preliminary data.</text>
</comment>
<keyword evidence="10" id="KW-0157">Chromophore</keyword>
<sequence>MVESDLAHLKQEMSQLTSQRRIASSGTPQPKTSGSASRLPSTFNLSDAQYLNILQSIGQSVHAMDRSGRIIYCMKTQNCRNRSAEKLYGYSSEEALGKVSIKLIVDSRDFGVAYNIVHRVIHGESWTGQFPVKHKSGARFSVITTNTPFYDDAGSLIGVVATSTDSQPFYEMRVPMSAEKQPQQDLSFSSREASVTTKFGADPQQPLPKAVLSKLTDLLCVVIVIIVKQASKMSFKVKSKIQARENNMDPKGDSEDSHHPFHGSDSVISANREDGNASGTSTAIGTIPPATPFGVFNHVESKPLGEPSIDSASESKEKSSIHKLIASKAEAWISKQEISWPWKGNERDGSVARASGFVWPWFHNDQVNVAIPQKSYCVSEPEIQVNESNGPTNDNDETQGSWTSPLDINSISCAISLRSTSSALATVDVDTDCLDYEILWEDMIIGRKIGQGSCGTVYHGQWDGSDVAIKVFSKFEYSDDLLLSFKQEVSLMKRLRHPNVLLFMGAVTSPERLCIVTEFLPRGSLYQILQRNPSKLDWRRRINMAMDIAWGMNYLHHFNPPIIHRDLKSSNLLVDKNWTVKVGDFGLSRFKHETFLINKSGRGTPQWMSPEFLRSEPSDEKSDIYSYGVILWELATEKIPWDNLNPMQVIGAVGFMNQRLEIPKDVDPKWASIIESCWRSDPASRPTFLELLEKLRVLHRQYNLQFKAARSASNESTQKEL</sequence>
<dbReference type="EMBL" id="PDCK01000042">
    <property type="protein sequence ID" value="PRQ39447.1"/>
    <property type="molecule type" value="Genomic_DNA"/>
</dbReference>
<evidence type="ECO:0000256" key="2">
    <source>
        <dbReference type="ARBA" id="ARBA00012513"/>
    </source>
</evidence>
<dbReference type="Proteomes" id="UP000238479">
    <property type="component" value="Chromosome 4"/>
</dbReference>
<evidence type="ECO:0000259" key="16">
    <source>
        <dbReference type="PROSITE" id="PS50011"/>
    </source>
</evidence>
<evidence type="ECO:0000256" key="14">
    <source>
        <dbReference type="ARBA" id="ARBA00048679"/>
    </source>
</evidence>
<evidence type="ECO:0000256" key="13">
    <source>
        <dbReference type="ARBA" id="ARBA00047899"/>
    </source>
</evidence>
<evidence type="ECO:0000256" key="6">
    <source>
        <dbReference type="ARBA" id="ARBA00022679"/>
    </source>
</evidence>
<keyword evidence="3" id="KW-0723">Serine/threonine-protein kinase</keyword>
<dbReference type="PROSITE" id="PS50112">
    <property type="entry name" value="PAS"/>
    <property type="match status" value="1"/>
</dbReference>
<gene>
    <name evidence="18" type="ORF">RchiOBHm_Chr4g0425311</name>
</gene>
<dbReference type="InterPro" id="IPR013655">
    <property type="entry name" value="PAS_fold_3"/>
</dbReference>
<proteinExistence type="predicted"/>
<keyword evidence="5" id="KW-0716">Sensory transduction</keyword>
<dbReference type="InterPro" id="IPR051681">
    <property type="entry name" value="Ser/Thr_Kinases-Pseudokinases"/>
</dbReference>
<evidence type="ECO:0000313" key="18">
    <source>
        <dbReference type="EMBL" id="PRQ39447.1"/>
    </source>
</evidence>
<dbReference type="OMA" id="PWVQSDQ"/>
<keyword evidence="12" id="KW-0675">Receptor</keyword>
<feature type="domain" description="Protein kinase" evidence="16">
    <location>
        <begin position="443"/>
        <end position="702"/>
    </location>
</feature>
<dbReference type="PANTHER" id="PTHR44329:SF283">
    <property type="entry name" value="PAS DOMAIN-CONTAINING PROTEIN TYROSINE KINASE FAMILY PROTEIN"/>
    <property type="match status" value="1"/>
</dbReference>
<keyword evidence="4" id="KW-0600">Photoreceptor protein</keyword>
<dbReference type="Pfam" id="PF08447">
    <property type="entry name" value="PAS_3"/>
    <property type="match status" value="1"/>
</dbReference>
<dbReference type="SUPFAM" id="SSF55785">
    <property type="entry name" value="PYP-like sensor domain (PAS domain)"/>
    <property type="match status" value="1"/>
</dbReference>
<dbReference type="NCBIfam" id="TIGR00229">
    <property type="entry name" value="sensory_box"/>
    <property type="match status" value="1"/>
</dbReference>
<protein>
    <recommendedName>
        <fullName evidence="2">non-specific serine/threonine protein kinase</fullName>
        <ecNumber evidence="2">2.7.11.1</ecNumber>
    </recommendedName>
</protein>
<evidence type="ECO:0000256" key="11">
    <source>
        <dbReference type="ARBA" id="ARBA00023136"/>
    </source>
</evidence>
<keyword evidence="6 18" id="KW-0808">Transferase</keyword>
<dbReference type="PROSITE" id="PS00108">
    <property type="entry name" value="PROTEIN_KINASE_ST"/>
    <property type="match status" value="1"/>
</dbReference>
<keyword evidence="8" id="KW-0418">Kinase</keyword>
<dbReference type="AlphaFoldDB" id="A0A2P6QZ33"/>
<keyword evidence="11" id="KW-0472">Membrane</keyword>
<keyword evidence="19" id="KW-1185">Reference proteome</keyword>
<dbReference type="SUPFAM" id="SSF56112">
    <property type="entry name" value="Protein kinase-like (PK-like)"/>
    <property type="match status" value="1"/>
</dbReference>
<dbReference type="InterPro" id="IPR000719">
    <property type="entry name" value="Prot_kinase_dom"/>
</dbReference>
<feature type="compositionally biased region" description="Basic and acidic residues" evidence="15">
    <location>
        <begin position="246"/>
        <end position="259"/>
    </location>
</feature>
<dbReference type="GO" id="GO:0016020">
    <property type="term" value="C:membrane"/>
    <property type="evidence" value="ECO:0007669"/>
    <property type="project" value="UniProtKB-SubCell"/>
</dbReference>
<dbReference type="Gene3D" id="3.30.200.20">
    <property type="entry name" value="Phosphorylase Kinase, domain 1"/>
    <property type="match status" value="1"/>
</dbReference>
<dbReference type="InterPro" id="IPR011009">
    <property type="entry name" value="Kinase-like_dom_sf"/>
</dbReference>
<reference evidence="18 19" key="1">
    <citation type="journal article" date="2018" name="Nat. Genet.">
        <title>The Rosa genome provides new insights in the design of modern roses.</title>
        <authorList>
            <person name="Bendahmane M."/>
        </authorList>
    </citation>
    <scope>NUCLEOTIDE SEQUENCE [LARGE SCALE GENOMIC DNA]</scope>
    <source>
        <strain evidence="19">cv. Old Blush</strain>
    </source>
</reference>
<evidence type="ECO:0000256" key="12">
    <source>
        <dbReference type="ARBA" id="ARBA00023170"/>
    </source>
</evidence>
<evidence type="ECO:0000259" key="17">
    <source>
        <dbReference type="PROSITE" id="PS50112"/>
    </source>
</evidence>
<evidence type="ECO:0000256" key="9">
    <source>
        <dbReference type="ARBA" id="ARBA00022840"/>
    </source>
</evidence>
<feature type="domain" description="PAS" evidence="17">
    <location>
        <begin position="46"/>
        <end position="124"/>
    </location>
</feature>
<dbReference type="CDD" id="cd00130">
    <property type="entry name" value="PAS"/>
    <property type="match status" value="1"/>
</dbReference>
<comment type="subcellular location">
    <subcellularLocation>
        <location evidence="1">Membrane</location>
    </subcellularLocation>
</comment>